<gene>
    <name evidence="2" type="ORF">SAMN03080606_03135</name>
</gene>
<dbReference type="RefSeq" id="WP_091545445.1">
    <property type="nucleotide sequence ID" value="NZ_FMUS01000022.1"/>
</dbReference>
<dbReference type="PANTHER" id="PTHR32022">
    <property type="entry name" value="D-GLUTAMATE CYCLASE, MITOCHONDRIAL"/>
    <property type="match status" value="1"/>
</dbReference>
<dbReference type="AlphaFoldDB" id="A0A1G5JZ68"/>
<accession>A0A1G5JZ68</accession>
<dbReference type="Gene3D" id="3.90.1640.20">
    <property type="entry name" value="TON_0340"/>
    <property type="match status" value="1"/>
</dbReference>
<organism evidence="2 3">
    <name type="scientific">Alkaliphilus peptidifermentans DSM 18978</name>
    <dbReference type="NCBI Taxonomy" id="1120976"/>
    <lineage>
        <taxon>Bacteria</taxon>
        <taxon>Bacillati</taxon>
        <taxon>Bacillota</taxon>
        <taxon>Clostridia</taxon>
        <taxon>Peptostreptococcales</taxon>
        <taxon>Natronincolaceae</taxon>
        <taxon>Alkaliphilus</taxon>
    </lineage>
</organism>
<reference evidence="2 3" key="1">
    <citation type="submission" date="2016-10" db="EMBL/GenBank/DDBJ databases">
        <authorList>
            <person name="de Groot N.N."/>
        </authorList>
    </citation>
    <scope>NUCLEOTIDE SEQUENCE [LARGE SCALE GENOMIC DNA]</scope>
    <source>
        <strain evidence="2 3">DSM 18978</strain>
    </source>
</reference>
<keyword evidence="3" id="KW-1185">Reference proteome</keyword>
<protein>
    <recommendedName>
        <fullName evidence="1">D-glutamate cyclase-like C-terminal domain-containing protein</fullName>
    </recommendedName>
</protein>
<feature type="domain" description="D-glutamate cyclase-like C-terminal" evidence="1">
    <location>
        <begin position="9"/>
        <end position="281"/>
    </location>
</feature>
<dbReference type="OrthoDB" id="1668885at2"/>
<evidence type="ECO:0000313" key="2">
    <source>
        <dbReference type="EMBL" id="SCY93484.1"/>
    </source>
</evidence>
<evidence type="ECO:0000259" key="1">
    <source>
        <dbReference type="Pfam" id="PF14336"/>
    </source>
</evidence>
<sequence length="297" mass="31972">MKDKYFEMIENIVGEDIGQRGLGDMIQRGDLKLAVMELFNSSKVMIVTGFCIKATMTGETDGPMGAVSLANTLLQLGKEVLIITDDYSKELVAGCSKVLNINVDIEVVPSENTEEFCSQIIELYNPSLVVAIERPGRARDGRCYSMRGEDLSSFVPNTDPLFKCAAQKGIKTIAVGDGGNEMGMGKITSLLQKKILNGDRICAVTSSDYLIVAGVSNWGGHGIGAGLSILSGEMLLHEISHEVEMLEAMLKAGGVDGCSKRKEMTVDGLSLDINLKILENIKGVVEDALKDAEKEVC</sequence>
<dbReference type="Proteomes" id="UP000198636">
    <property type="component" value="Unassembled WGS sequence"/>
</dbReference>
<name>A0A1G5JZ68_9FIRM</name>
<dbReference type="InterPro" id="IPR025504">
    <property type="entry name" value="GLUCM_C"/>
</dbReference>
<dbReference type="STRING" id="1120976.SAMN03080606_03135"/>
<proteinExistence type="predicted"/>
<dbReference type="Pfam" id="PF14336">
    <property type="entry name" value="GLUCM-like_C"/>
    <property type="match status" value="1"/>
</dbReference>
<dbReference type="EMBL" id="FMUS01000022">
    <property type="protein sequence ID" value="SCY93484.1"/>
    <property type="molecule type" value="Genomic_DNA"/>
</dbReference>
<dbReference type="PANTHER" id="PTHR32022:SF10">
    <property type="entry name" value="D-GLUTAMATE CYCLASE, MITOCHONDRIAL"/>
    <property type="match status" value="1"/>
</dbReference>
<evidence type="ECO:0000313" key="3">
    <source>
        <dbReference type="Proteomes" id="UP000198636"/>
    </source>
</evidence>